<proteinExistence type="predicted"/>
<feature type="region of interest" description="Disordered" evidence="1">
    <location>
        <begin position="92"/>
        <end position="187"/>
    </location>
</feature>
<feature type="compositionally biased region" description="Polar residues" evidence="1">
    <location>
        <begin position="162"/>
        <end position="171"/>
    </location>
</feature>
<sequence length="286" mass="31415">MTRGGRYGRRQTGHHCQTVAYSMQPLLPSYGTPYPVYPRPIASVPPGLVSSPHGFVPLAHDGFPLSSFLRQQPSGSPPVWSPGPFPDFYNQYEDPGLRRNGNQVPNTFPPRQPPPLPSQPIQGYSSQHDRFVQPIPQILPGQPFPPSQPVQPIPQFQPFQPILSNHSTRSGQHSQPPQPPPHLRPAPPVPLYPYQSVAAPSVPCVAPVSYYPAYPVSIYVPAIPIPEIPMPCFHLSSSSADLSDILGVGMDGFSWGGGKVGIWIVREAVDREMFYQAQHTMGLFQP</sequence>
<organism evidence="2 3">
    <name type="scientific">Aspergillus parasiticus (strain ATCC 56775 / NRRL 5862 / SRRC 143 / SU-1)</name>
    <dbReference type="NCBI Taxonomy" id="1403190"/>
    <lineage>
        <taxon>Eukaryota</taxon>
        <taxon>Fungi</taxon>
        <taxon>Dikarya</taxon>
        <taxon>Ascomycota</taxon>
        <taxon>Pezizomycotina</taxon>
        <taxon>Eurotiomycetes</taxon>
        <taxon>Eurotiomycetidae</taxon>
        <taxon>Eurotiales</taxon>
        <taxon>Aspergillaceae</taxon>
        <taxon>Aspergillus</taxon>
        <taxon>Aspergillus subgen. Circumdati</taxon>
    </lineage>
</organism>
<gene>
    <name evidence="2" type="ORF">P875_00034278</name>
</gene>
<name>A0A0F0I8B0_ASPPU</name>
<protein>
    <submittedName>
        <fullName evidence="2">Uncharacterized protein</fullName>
    </submittedName>
</protein>
<feature type="compositionally biased region" description="Pro residues" evidence="1">
    <location>
        <begin position="142"/>
        <end position="152"/>
    </location>
</feature>
<feature type="compositionally biased region" description="Pro residues" evidence="1">
    <location>
        <begin position="107"/>
        <end position="118"/>
    </location>
</feature>
<evidence type="ECO:0000313" key="2">
    <source>
        <dbReference type="EMBL" id="KJK62902.1"/>
    </source>
</evidence>
<evidence type="ECO:0000313" key="3">
    <source>
        <dbReference type="Proteomes" id="UP000033540"/>
    </source>
</evidence>
<dbReference type="Proteomes" id="UP000033540">
    <property type="component" value="Unassembled WGS sequence"/>
</dbReference>
<dbReference type="AlphaFoldDB" id="A0A0F0I8B0"/>
<evidence type="ECO:0000256" key="1">
    <source>
        <dbReference type="SAM" id="MobiDB-lite"/>
    </source>
</evidence>
<reference evidence="2 3" key="1">
    <citation type="submission" date="2015-02" db="EMBL/GenBank/DDBJ databases">
        <title>Draft genome sequence of Aspergillus parasiticus SU-1.</title>
        <authorList>
            <person name="Yu J."/>
            <person name="Fedorova N."/>
            <person name="Yin Y."/>
            <person name="Losada L."/>
            <person name="Zafar N."/>
            <person name="Taujale R."/>
            <person name="Ehrlich K.C."/>
            <person name="Bhatnagar D."/>
            <person name="Cleveland T.E."/>
            <person name="Bennett J.W."/>
            <person name="Nierman W.C."/>
        </authorList>
    </citation>
    <scope>NUCLEOTIDE SEQUENCE [LARGE SCALE GENOMIC DNA]</scope>
    <source>
        <strain evidence="3">ATCC 56775 / NRRL 5862 / SRRC 143 / SU-1</strain>
    </source>
</reference>
<dbReference type="OrthoDB" id="4507188at2759"/>
<feature type="compositionally biased region" description="Pro residues" evidence="1">
    <location>
        <begin position="176"/>
        <end position="187"/>
    </location>
</feature>
<accession>A0A0F0I8B0</accession>
<dbReference type="EMBL" id="JZEE01000590">
    <property type="protein sequence ID" value="KJK62902.1"/>
    <property type="molecule type" value="Genomic_DNA"/>
</dbReference>
<comment type="caution">
    <text evidence="2">The sequence shown here is derived from an EMBL/GenBank/DDBJ whole genome shotgun (WGS) entry which is preliminary data.</text>
</comment>